<reference evidence="6" key="2">
    <citation type="submission" date="2013-12" db="EMBL/GenBank/DDBJ databases">
        <title>Evolution of pathogenesis and genome organization in the Tremellales.</title>
        <authorList>
            <person name="Cuomo C."/>
            <person name="Litvintseva A."/>
            <person name="Heitman J."/>
            <person name="Chen Y."/>
            <person name="Sun S."/>
            <person name="Springer D."/>
            <person name="Dromer F."/>
            <person name="Young S."/>
            <person name="Zeng Q."/>
            <person name="Chapman S."/>
            <person name="Gujja S."/>
            <person name="Saif S."/>
            <person name="Birren B."/>
        </authorList>
    </citation>
    <scope>NUCLEOTIDE SEQUENCE [LARGE SCALE GENOMIC DNA]</scope>
    <source>
        <strain evidence="6">BCC8398</strain>
    </source>
</reference>
<gene>
    <name evidence="5" type="ORF">I316_06963</name>
</gene>
<feature type="region of interest" description="Disordered" evidence="4">
    <location>
        <begin position="1"/>
        <end position="36"/>
    </location>
</feature>
<keyword evidence="3" id="KW-0949">S-adenosyl-L-methionine</keyword>
<evidence type="ECO:0008006" key="7">
    <source>
        <dbReference type="Google" id="ProtNLM"/>
    </source>
</evidence>
<keyword evidence="1" id="KW-0489">Methyltransferase</keyword>
<dbReference type="PANTHER" id="PTHR21008">
    <property type="entry name" value="S-ADENOSYLMETHIONINE SENSOR UPSTREAM OF MTORC1-RELATED"/>
    <property type="match status" value="1"/>
</dbReference>
<dbReference type="PANTHER" id="PTHR21008:SF1">
    <property type="entry name" value="25S RRNA (ADENINE(2142)-N(1))-METHYLTRANSFERASE"/>
    <property type="match status" value="1"/>
</dbReference>
<evidence type="ECO:0000313" key="5">
    <source>
        <dbReference type="EMBL" id="OCF31358.1"/>
    </source>
</evidence>
<protein>
    <recommendedName>
        <fullName evidence="7">25S rRNA adenine-N(1) methyltransferase</fullName>
    </recommendedName>
</protein>
<accession>A0A1B9GK49</accession>
<sequence>MRPKPRKAKKSPISLDQSATRAQPSSSSSRPPVVSHRVTQSTIARFHTLLKQQARLKRKLECHGVHDGEREVQSVHSSLLAVEREMQQLGGLHAYQLASKLGQSRERGGDSSKILLGWLEEMGVRSTATGAGAKLRMLEIGALTPLNYASCSKWIENHPIDLNSQHPDIVQQDFFERPLPPGSTEAFDIISCSLVLNFVSTPTERGT</sequence>
<evidence type="ECO:0000313" key="6">
    <source>
        <dbReference type="Proteomes" id="UP000092666"/>
    </source>
</evidence>
<dbReference type="GO" id="GO:0016433">
    <property type="term" value="F:rRNA (adenine) methyltransferase activity"/>
    <property type="evidence" value="ECO:0007669"/>
    <property type="project" value="TreeGrafter"/>
</dbReference>
<dbReference type="InterPro" id="IPR021867">
    <property type="entry name" value="Bmt2/SAMTOR"/>
</dbReference>
<dbReference type="OrthoDB" id="5954793at2759"/>
<keyword evidence="2" id="KW-0808">Transferase</keyword>
<evidence type="ECO:0000256" key="3">
    <source>
        <dbReference type="ARBA" id="ARBA00022691"/>
    </source>
</evidence>
<dbReference type="Pfam" id="PF11968">
    <property type="entry name" value="Bmt2"/>
    <property type="match status" value="1"/>
</dbReference>
<organism evidence="5 6">
    <name type="scientific">Kwoniella heveanensis BCC8398</name>
    <dbReference type="NCBI Taxonomy" id="1296120"/>
    <lineage>
        <taxon>Eukaryota</taxon>
        <taxon>Fungi</taxon>
        <taxon>Dikarya</taxon>
        <taxon>Basidiomycota</taxon>
        <taxon>Agaricomycotina</taxon>
        <taxon>Tremellomycetes</taxon>
        <taxon>Tremellales</taxon>
        <taxon>Cryptococcaceae</taxon>
        <taxon>Kwoniella</taxon>
    </lineage>
</organism>
<evidence type="ECO:0000256" key="2">
    <source>
        <dbReference type="ARBA" id="ARBA00022679"/>
    </source>
</evidence>
<dbReference type="Proteomes" id="UP000092666">
    <property type="component" value="Unassembled WGS sequence"/>
</dbReference>
<dbReference type="STRING" id="1296120.A0A1B9GK49"/>
<reference evidence="5 6" key="1">
    <citation type="submission" date="2013-07" db="EMBL/GenBank/DDBJ databases">
        <title>The Genome Sequence of Cryptococcus heveanensis BCC8398.</title>
        <authorList>
            <consortium name="The Broad Institute Genome Sequencing Platform"/>
            <person name="Cuomo C."/>
            <person name="Litvintseva A."/>
            <person name="Chen Y."/>
            <person name="Heitman J."/>
            <person name="Sun S."/>
            <person name="Springer D."/>
            <person name="Dromer F."/>
            <person name="Young S.K."/>
            <person name="Zeng Q."/>
            <person name="Gargeya S."/>
            <person name="Fitzgerald M."/>
            <person name="Abouelleil A."/>
            <person name="Alvarado L."/>
            <person name="Berlin A.M."/>
            <person name="Chapman S.B."/>
            <person name="Dewar J."/>
            <person name="Goldberg J."/>
            <person name="Griggs A."/>
            <person name="Gujja S."/>
            <person name="Hansen M."/>
            <person name="Howarth C."/>
            <person name="Imamovic A."/>
            <person name="Larimer J."/>
            <person name="McCowan C."/>
            <person name="Murphy C."/>
            <person name="Pearson M."/>
            <person name="Priest M."/>
            <person name="Roberts A."/>
            <person name="Saif S."/>
            <person name="Shea T."/>
            <person name="Sykes S."/>
            <person name="Wortman J."/>
            <person name="Nusbaum C."/>
            <person name="Birren B."/>
        </authorList>
    </citation>
    <scope>NUCLEOTIDE SEQUENCE [LARGE SCALE GENOMIC DNA]</scope>
    <source>
        <strain evidence="5 6">BCC8398</strain>
    </source>
</reference>
<evidence type="ECO:0000256" key="1">
    <source>
        <dbReference type="ARBA" id="ARBA00022603"/>
    </source>
</evidence>
<dbReference type="GO" id="GO:0005730">
    <property type="term" value="C:nucleolus"/>
    <property type="evidence" value="ECO:0007669"/>
    <property type="project" value="TreeGrafter"/>
</dbReference>
<proteinExistence type="predicted"/>
<keyword evidence="6" id="KW-1185">Reference proteome</keyword>
<evidence type="ECO:0000256" key="4">
    <source>
        <dbReference type="SAM" id="MobiDB-lite"/>
    </source>
</evidence>
<feature type="compositionally biased region" description="Basic residues" evidence="4">
    <location>
        <begin position="1"/>
        <end position="10"/>
    </location>
</feature>
<feature type="compositionally biased region" description="Low complexity" evidence="4">
    <location>
        <begin position="17"/>
        <end position="36"/>
    </location>
</feature>
<dbReference type="EMBL" id="KV700135">
    <property type="protein sequence ID" value="OCF31358.1"/>
    <property type="molecule type" value="Genomic_DNA"/>
</dbReference>
<dbReference type="AlphaFoldDB" id="A0A1B9GK49"/>
<name>A0A1B9GK49_9TREE</name>